<dbReference type="InterPro" id="IPR036188">
    <property type="entry name" value="FAD/NAD-bd_sf"/>
</dbReference>
<comment type="caution">
    <text evidence="6">The sequence shown here is derived from an EMBL/GenBank/DDBJ whole genome shotgun (WGS) entry which is preliminary data.</text>
</comment>
<reference evidence="7" key="1">
    <citation type="journal article" date="2019" name="Int. J. Syst. Evol. Microbiol.">
        <title>The Global Catalogue of Microorganisms (GCM) 10K type strain sequencing project: providing services to taxonomists for standard genome sequencing and annotation.</title>
        <authorList>
            <consortium name="The Broad Institute Genomics Platform"/>
            <consortium name="The Broad Institute Genome Sequencing Center for Infectious Disease"/>
            <person name="Wu L."/>
            <person name="Ma J."/>
        </authorList>
    </citation>
    <scope>NUCLEOTIDE SEQUENCE [LARGE SCALE GENOMIC DNA]</scope>
    <source>
        <strain evidence="7">JCM 17979</strain>
    </source>
</reference>
<dbReference type="PANTHER" id="PTHR13847:SF274">
    <property type="entry name" value="RIESKE 2FE-2S IRON-SULFUR PROTEIN YHFW-RELATED"/>
    <property type="match status" value="1"/>
</dbReference>
<dbReference type="Pfam" id="PF00355">
    <property type="entry name" value="Rieske"/>
    <property type="match status" value="1"/>
</dbReference>
<dbReference type="InterPro" id="IPR036922">
    <property type="entry name" value="Rieske_2Fe-2S_sf"/>
</dbReference>
<protein>
    <submittedName>
        <fullName evidence="6">FAD-dependent oxidoreductase</fullName>
    </submittedName>
</protein>
<evidence type="ECO:0000256" key="4">
    <source>
        <dbReference type="ARBA" id="ARBA00023014"/>
    </source>
</evidence>
<dbReference type="PROSITE" id="PS51296">
    <property type="entry name" value="RIESKE"/>
    <property type="match status" value="1"/>
</dbReference>
<feature type="domain" description="Rieske" evidence="5">
    <location>
        <begin position="432"/>
        <end position="515"/>
    </location>
</feature>
<keyword evidence="2" id="KW-0479">Metal-binding</keyword>
<dbReference type="EMBL" id="BAABHO010000004">
    <property type="protein sequence ID" value="GAA4777234.1"/>
    <property type="molecule type" value="Genomic_DNA"/>
</dbReference>
<dbReference type="InterPro" id="IPR006076">
    <property type="entry name" value="FAD-dep_OxRdtase"/>
</dbReference>
<evidence type="ECO:0000313" key="6">
    <source>
        <dbReference type="EMBL" id="GAA4777234.1"/>
    </source>
</evidence>
<organism evidence="6 7">
    <name type="scientific">Actinomycetospora chlora</name>
    <dbReference type="NCBI Taxonomy" id="663608"/>
    <lineage>
        <taxon>Bacteria</taxon>
        <taxon>Bacillati</taxon>
        <taxon>Actinomycetota</taxon>
        <taxon>Actinomycetes</taxon>
        <taxon>Pseudonocardiales</taxon>
        <taxon>Pseudonocardiaceae</taxon>
        <taxon>Actinomycetospora</taxon>
    </lineage>
</organism>
<dbReference type="Gene3D" id="2.102.10.10">
    <property type="entry name" value="Rieske [2Fe-2S] iron-sulphur domain"/>
    <property type="match status" value="1"/>
</dbReference>
<dbReference type="Gene3D" id="3.50.50.60">
    <property type="entry name" value="FAD/NAD(P)-binding domain"/>
    <property type="match status" value="1"/>
</dbReference>
<dbReference type="Proteomes" id="UP001500928">
    <property type="component" value="Unassembled WGS sequence"/>
</dbReference>
<keyword evidence="4" id="KW-0411">Iron-sulfur</keyword>
<dbReference type="SUPFAM" id="SSF51971">
    <property type="entry name" value="Nucleotide-binding domain"/>
    <property type="match status" value="1"/>
</dbReference>
<evidence type="ECO:0000313" key="7">
    <source>
        <dbReference type="Proteomes" id="UP001500928"/>
    </source>
</evidence>
<evidence type="ECO:0000259" key="5">
    <source>
        <dbReference type="PROSITE" id="PS51296"/>
    </source>
</evidence>
<keyword evidence="7" id="KW-1185">Reference proteome</keyword>
<keyword evidence="1" id="KW-0001">2Fe-2S</keyword>
<name>A0ABP9AB24_9PSEU</name>
<dbReference type="Gene3D" id="3.30.9.10">
    <property type="entry name" value="D-Amino Acid Oxidase, subunit A, domain 2"/>
    <property type="match status" value="1"/>
</dbReference>
<evidence type="ECO:0000256" key="2">
    <source>
        <dbReference type="ARBA" id="ARBA00022723"/>
    </source>
</evidence>
<dbReference type="InterPro" id="IPR017941">
    <property type="entry name" value="Rieske_2Fe-2S"/>
</dbReference>
<dbReference type="Pfam" id="PF01266">
    <property type="entry name" value="DAO"/>
    <property type="match status" value="1"/>
</dbReference>
<proteinExistence type="predicted"/>
<keyword evidence="3" id="KW-0408">Iron</keyword>
<sequence length="525" mass="55792">MTLGTVGHLFRMPALPPRELSAWHDPEHAEEPDTYPRLDGDRRVDVAVVGAGITGLTTAVLLAREGLQVAVLEARRVGAVASGNTTAKISVLQGTRAATLDRRHDADTVDAYVAAHRAGFDWLLDRARHVDCDLERRDAVTFTTSGRSSAGAEAVRREAAVLRRAGLAAELGTDVGLPFGVSEAVTLADQAQFDPVPYLAALARELHDRGHAVHESTRVRSVSLFGAPRLRTDHGEVRAERVVLATGVPVLDRGLYFARVEPSRSYAQAVRVDGPLPGAMFLSVDEPTVSLRTAVIEGERRLLTGGFGHRVGASTPTSAHEEALAAWAGKRFAVREITHRWSAQDYLPEDGLPFVGPMPFQPRVLVATGFAKWGMTGGTAAGLALRDLVAGRDNPWAHALRADRAPAVSALPSLARANGEVGRYLATGWARPHLPTDAPLAEGEGRVETTSRGKVARCRVGGVEHELGAVCPHLGGIVAWNDAAQSWDCPLHGSRFAPDGDVLEGPATAGMATPPGLARVVTPRA</sequence>
<gene>
    <name evidence="6" type="ORF">GCM10023200_07570</name>
</gene>
<dbReference type="SUPFAM" id="SSF50022">
    <property type="entry name" value="ISP domain"/>
    <property type="match status" value="1"/>
</dbReference>
<dbReference type="PANTHER" id="PTHR13847">
    <property type="entry name" value="SARCOSINE DEHYDROGENASE-RELATED"/>
    <property type="match status" value="1"/>
</dbReference>
<evidence type="ECO:0000256" key="1">
    <source>
        <dbReference type="ARBA" id="ARBA00022714"/>
    </source>
</evidence>
<evidence type="ECO:0000256" key="3">
    <source>
        <dbReference type="ARBA" id="ARBA00023004"/>
    </source>
</evidence>
<accession>A0ABP9AB24</accession>